<sequence length="733" mass="76958">MSERGSHRGEELPEAGEIDLRVLGAGIWRRRLWIIGPTIVATLLAIAFVQLTSPYFRSSALVLIENKASLAPGGAGAERETSLPDEQAVATQVQFIESRDLVRKVARDLDLGRDPEFAAKGDRSLARRLLGFLGFASPDDNQPISEQVVDKVAENLSAYPVSGARVIGVEFVSTSPDTAARVANGFVDAFFDVQREAKRDVNRQATTYFSGEIEQLRQRVADAEGKVEAFRSQAGLLVGQNNTTLAAQQLGESSTQLGTARTQQAEARAKADAIRDSLRAGRAAEALDIANSDVVRALVQQRSQLAAQIASEGRTLLGQHPRMRELAAQLAGLDGQIRNEAEKLARAYENEAKTAGARVAALSAALDAQKQNAATANERDVELRALEREARAARDLLEQMLARYREAAARDNPDALMADARIISRAAAPTEAYFPKKAPTVALAAIAAFVLALFAAATAEVFGGGARRRDGVAAAPPPPPAIGEVPVFGRLHGPQPSAQAETKPSAEPTPTEASAKRAAPALSPQRIDAIEVADATLVAALARQLASMPTTDGALRILAAGAHPGVRVDEVVTELARTMSESGRRVVAVDAGGGAPRPADADRGPGLAELLAGSATFAQAIHRDPGSRVHVVPRGEASFDELDRASQARVGVVLDALALTYDFVLLTAAPGAAVSDIFSQQASAAILVSNAGAGDLATVEAHDKLKSHGIEDVVVLLVRDGDGAPEGGSRLAA</sequence>
<evidence type="ECO:0000313" key="11">
    <source>
        <dbReference type="Proteomes" id="UP001597308"/>
    </source>
</evidence>
<keyword evidence="2" id="KW-1003">Cell membrane</keyword>
<evidence type="ECO:0000313" key="10">
    <source>
        <dbReference type="EMBL" id="MFD1701572.1"/>
    </source>
</evidence>
<dbReference type="Gene3D" id="3.40.50.300">
    <property type="entry name" value="P-loop containing nucleotide triphosphate hydrolases"/>
    <property type="match status" value="1"/>
</dbReference>
<feature type="domain" description="Polysaccharide chain length determinant N-terminal" evidence="9">
    <location>
        <begin position="17"/>
        <end position="109"/>
    </location>
</feature>
<protein>
    <submittedName>
        <fullName evidence="10">GumC family protein</fullName>
    </submittedName>
</protein>
<dbReference type="InterPro" id="IPR027417">
    <property type="entry name" value="P-loop_NTPase"/>
</dbReference>
<keyword evidence="11" id="KW-1185">Reference proteome</keyword>
<evidence type="ECO:0000256" key="4">
    <source>
        <dbReference type="ARBA" id="ARBA00022989"/>
    </source>
</evidence>
<dbReference type="PANTHER" id="PTHR32309:SF13">
    <property type="entry name" value="FERRIC ENTEROBACTIN TRANSPORT PROTEIN FEPE"/>
    <property type="match status" value="1"/>
</dbReference>
<dbReference type="RefSeq" id="WP_378796126.1">
    <property type="nucleotide sequence ID" value="NZ_JBHUER010000001.1"/>
</dbReference>
<comment type="subcellular location">
    <subcellularLocation>
        <location evidence="1">Cell membrane</location>
        <topology evidence="1">Multi-pass membrane protein</topology>
    </subcellularLocation>
</comment>
<accession>A0ABW4K1D9</accession>
<feature type="coiled-coil region" evidence="6">
    <location>
        <begin position="323"/>
        <end position="410"/>
    </location>
</feature>
<dbReference type="PANTHER" id="PTHR32309">
    <property type="entry name" value="TYROSINE-PROTEIN KINASE"/>
    <property type="match status" value="1"/>
</dbReference>
<organism evidence="10 11">
    <name type="scientific">Methylopila henanensis</name>
    <dbReference type="NCBI Taxonomy" id="873516"/>
    <lineage>
        <taxon>Bacteria</taxon>
        <taxon>Pseudomonadati</taxon>
        <taxon>Pseudomonadota</taxon>
        <taxon>Alphaproteobacteria</taxon>
        <taxon>Hyphomicrobiales</taxon>
        <taxon>Methylopilaceae</taxon>
        <taxon>Methylopila</taxon>
    </lineage>
</organism>
<keyword evidence="5 8" id="KW-0472">Membrane</keyword>
<keyword evidence="4 8" id="KW-1133">Transmembrane helix</keyword>
<keyword evidence="6" id="KW-0175">Coiled coil</keyword>
<dbReference type="Pfam" id="PF02706">
    <property type="entry name" value="Wzz"/>
    <property type="match status" value="1"/>
</dbReference>
<gene>
    <name evidence="10" type="ORF">ACFSCV_01000</name>
</gene>
<dbReference type="InterPro" id="IPR003856">
    <property type="entry name" value="LPS_length_determ_N"/>
</dbReference>
<dbReference type="SUPFAM" id="SSF52540">
    <property type="entry name" value="P-loop containing nucleoside triphosphate hydrolases"/>
    <property type="match status" value="1"/>
</dbReference>
<feature type="region of interest" description="Disordered" evidence="7">
    <location>
        <begin position="468"/>
        <end position="522"/>
    </location>
</feature>
<name>A0ABW4K1D9_9HYPH</name>
<keyword evidence="3 8" id="KW-0812">Transmembrane</keyword>
<evidence type="ECO:0000256" key="2">
    <source>
        <dbReference type="ARBA" id="ARBA00022475"/>
    </source>
</evidence>
<evidence type="ECO:0000256" key="3">
    <source>
        <dbReference type="ARBA" id="ARBA00022692"/>
    </source>
</evidence>
<evidence type="ECO:0000256" key="5">
    <source>
        <dbReference type="ARBA" id="ARBA00023136"/>
    </source>
</evidence>
<evidence type="ECO:0000256" key="6">
    <source>
        <dbReference type="SAM" id="Coils"/>
    </source>
</evidence>
<dbReference type="Proteomes" id="UP001597308">
    <property type="component" value="Unassembled WGS sequence"/>
</dbReference>
<evidence type="ECO:0000259" key="9">
    <source>
        <dbReference type="Pfam" id="PF02706"/>
    </source>
</evidence>
<evidence type="ECO:0000256" key="8">
    <source>
        <dbReference type="SAM" id="Phobius"/>
    </source>
</evidence>
<feature type="transmembrane region" description="Helical" evidence="8">
    <location>
        <begin position="32"/>
        <end position="51"/>
    </location>
</feature>
<comment type="caution">
    <text evidence="10">The sequence shown here is derived from an EMBL/GenBank/DDBJ whole genome shotgun (WGS) entry which is preliminary data.</text>
</comment>
<evidence type="ECO:0000256" key="1">
    <source>
        <dbReference type="ARBA" id="ARBA00004651"/>
    </source>
</evidence>
<dbReference type="InterPro" id="IPR050445">
    <property type="entry name" value="Bact_polysacc_biosynth/exp"/>
</dbReference>
<reference evidence="11" key="1">
    <citation type="journal article" date="2019" name="Int. J. Syst. Evol. Microbiol.">
        <title>The Global Catalogue of Microorganisms (GCM) 10K type strain sequencing project: providing services to taxonomists for standard genome sequencing and annotation.</title>
        <authorList>
            <consortium name="The Broad Institute Genomics Platform"/>
            <consortium name="The Broad Institute Genome Sequencing Center for Infectious Disease"/>
            <person name="Wu L."/>
            <person name="Ma J."/>
        </authorList>
    </citation>
    <scope>NUCLEOTIDE SEQUENCE [LARGE SCALE GENOMIC DNA]</scope>
    <source>
        <strain evidence="11">KCTC 23707</strain>
    </source>
</reference>
<proteinExistence type="predicted"/>
<dbReference type="EMBL" id="JBHUER010000001">
    <property type="protein sequence ID" value="MFD1701572.1"/>
    <property type="molecule type" value="Genomic_DNA"/>
</dbReference>
<evidence type="ECO:0000256" key="7">
    <source>
        <dbReference type="SAM" id="MobiDB-lite"/>
    </source>
</evidence>